<organism evidence="2 3">
    <name type="scientific">Myotis brandtii</name>
    <name type="common">Brandt's bat</name>
    <dbReference type="NCBI Taxonomy" id="109478"/>
    <lineage>
        <taxon>Eukaryota</taxon>
        <taxon>Metazoa</taxon>
        <taxon>Chordata</taxon>
        <taxon>Craniata</taxon>
        <taxon>Vertebrata</taxon>
        <taxon>Euteleostomi</taxon>
        <taxon>Mammalia</taxon>
        <taxon>Eutheria</taxon>
        <taxon>Laurasiatheria</taxon>
        <taxon>Chiroptera</taxon>
        <taxon>Yangochiroptera</taxon>
        <taxon>Vespertilionidae</taxon>
        <taxon>Myotis</taxon>
    </lineage>
</organism>
<name>S7Q489_MYOBR</name>
<feature type="coiled-coil region" evidence="1">
    <location>
        <begin position="4"/>
        <end position="38"/>
    </location>
</feature>
<evidence type="ECO:0000313" key="3">
    <source>
        <dbReference type="Proteomes" id="UP000052978"/>
    </source>
</evidence>
<evidence type="ECO:0000313" key="2">
    <source>
        <dbReference type="EMBL" id="EPQ15687.1"/>
    </source>
</evidence>
<dbReference type="GO" id="GO:0008017">
    <property type="term" value="F:microtubule binding"/>
    <property type="evidence" value="ECO:0007669"/>
    <property type="project" value="TreeGrafter"/>
</dbReference>
<dbReference type="PANTHER" id="PTHR18947">
    <property type="entry name" value="HOOK PROTEINS"/>
    <property type="match status" value="1"/>
</dbReference>
<dbReference type="GO" id="GO:0031122">
    <property type="term" value="P:cytoplasmic microtubule organization"/>
    <property type="evidence" value="ECO:0007669"/>
    <property type="project" value="TreeGrafter"/>
</dbReference>
<dbReference type="Proteomes" id="UP000052978">
    <property type="component" value="Unassembled WGS sequence"/>
</dbReference>
<dbReference type="GO" id="GO:0051959">
    <property type="term" value="F:dynein light intermediate chain binding"/>
    <property type="evidence" value="ECO:0007669"/>
    <property type="project" value="TreeGrafter"/>
</dbReference>
<dbReference type="GO" id="GO:0005737">
    <property type="term" value="C:cytoplasm"/>
    <property type="evidence" value="ECO:0007669"/>
    <property type="project" value="TreeGrafter"/>
</dbReference>
<reference evidence="2 3" key="1">
    <citation type="journal article" date="2013" name="Nat. Commun.">
        <title>Genome analysis reveals insights into physiology and longevity of the Brandt's bat Myotis brandtii.</title>
        <authorList>
            <person name="Seim I."/>
            <person name="Fang X."/>
            <person name="Xiong Z."/>
            <person name="Lobanov A.V."/>
            <person name="Huang Z."/>
            <person name="Ma S."/>
            <person name="Feng Y."/>
            <person name="Turanov A.A."/>
            <person name="Zhu Y."/>
            <person name="Lenz T.L."/>
            <person name="Gerashchenko M.V."/>
            <person name="Fan D."/>
            <person name="Hee Yim S."/>
            <person name="Yao X."/>
            <person name="Jordan D."/>
            <person name="Xiong Y."/>
            <person name="Ma Y."/>
            <person name="Lyapunov A.N."/>
            <person name="Chen G."/>
            <person name="Kulakova O.I."/>
            <person name="Sun Y."/>
            <person name="Lee S.G."/>
            <person name="Bronson R.T."/>
            <person name="Moskalev A.A."/>
            <person name="Sunyaev S.R."/>
            <person name="Zhang G."/>
            <person name="Krogh A."/>
            <person name="Wang J."/>
            <person name="Gladyshev V.N."/>
        </authorList>
    </citation>
    <scope>NUCLEOTIDE SEQUENCE [LARGE SCALE GENOMIC DNA]</scope>
</reference>
<evidence type="ECO:0000256" key="1">
    <source>
        <dbReference type="SAM" id="Coils"/>
    </source>
</evidence>
<keyword evidence="1" id="KW-0175">Coiled coil</keyword>
<gene>
    <name evidence="2" type="ORF">D623_10011213</name>
</gene>
<sequence length="86" mass="9878">MESKDQYHEEQEQYIDKLNALQKLKEKLEEKILDQYKSCDPAPKKKNHWTGVKALVKFIKPKQFTGLLSCSYSGSDGLSGKVMQLS</sequence>
<dbReference type="PANTHER" id="PTHR18947:SF31">
    <property type="entry name" value="PROTEIN DAPLE"/>
    <property type="match status" value="1"/>
</dbReference>
<protein>
    <submittedName>
        <fullName evidence="2">Protein Daple</fullName>
    </submittedName>
</protein>
<keyword evidence="3" id="KW-1185">Reference proteome</keyword>
<dbReference type="AlphaFoldDB" id="S7Q489"/>
<dbReference type="EMBL" id="KE164167">
    <property type="protein sequence ID" value="EPQ15687.1"/>
    <property type="molecule type" value="Genomic_DNA"/>
</dbReference>
<accession>S7Q489</accession>
<proteinExistence type="predicted"/>
<dbReference type="GO" id="GO:0030705">
    <property type="term" value="P:cytoskeleton-dependent intracellular transport"/>
    <property type="evidence" value="ECO:0007669"/>
    <property type="project" value="TreeGrafter"/>
</dbReference>
<dbReference type="GO" id="GO:0005813">
    <property type="term" value="C:centrosome"/>
    <property type="evidence" value="ECO:0007669"/>
    <property type="project" value="TreeGrafter"/>
</dbReference>